<gene>
    <name evidence="2" type="ORF">BJ554DRAFT_7443</name>
</gene>
<feature type="non-terminal residue" evidence="2">
    <location>
        <position position="1"/>
    </location>
</feature>
<organism evidence="2 3">
    <name type="scientific">Olpidium bornovanus</name>
    <dbReference type="NCBI Taxonomy" id="278681"/>
    <lineage>
        <taxon>Eukaryota</taxon>
        <taxon>Fungi</taxon>
        <taxon>Fungi incertae sedis</taxon>
        <taxon>Olpidiomycota</taxon>
        <taxon>Olpidiomycotina</taxon>
        <taxon>Olpidiomycetes</taxon>
        <taxon>Olpidiales</taxon>
        <taxon>Olpidiaceae</taxon>
        <taxon>Olpidium</taxon>
    </lineage>
</organism>
<keyword evidence="3" id="KW-1185">Reference proteome</keyword>
<dbReference type="AlphaFoldDB" id="A0A8H7ZWL3"/>
<accession>A0A8H7ZWL3</accession>
<evidence type="ECO:0000313" key="2">
    <source>
        <dbReference type="EMBL" id="KAG5460502.1"/>
    </source>
</evidence>
<feature type="region of interest" description="Disordered" evidence="1">
    <location>
        <begin position="114"/>
        <end position="162"/>
    </location>
</feature>
<dbReference type="Proteomes" id="UP000673691">
    <property type="component" value="Unassembled WGS sequence"/>
</dbReference>
<name>A0A8H7ZWL3_9FUNG</name>
<protein>
    <submittedName>
        <fullName evidence="2">Uncharacterized protein</fullName>
    </submittedName>
</protein>
<feature type="compositionally biased region" description="Low complexity" evidence="1">
    <location>
        <begin position="142"/>
        <end position="162"/>
    </location>
</feature>
<evidence type="ECO:0000313" key="3">
    <source>
        <dbReference type="Proteomes" id="UP000673691"/>
    </source>
</evidence>
<feature type="compositionally biased region" description="Basic and acidic residues" evidence="1">
    <location>
        <begin position="129"/>
        <end position="138"/>
    </location>
</feature>
<reference evidence="2 3" key="1">
    <citation type="journal article" name="Sci. Rep.">
        <title>Genome-scale phylogenetic analyses confirm Olpidium as the closest living zoosporic fungus to the non-flagellated, terrestrial fungi.</title>
        <authorList>
            <person name="Chang Y."/>
            <person name="Rochon D."/>
            <person name="Sekimoto S."/>
            <person name="Wang Y."/>
            <person name="Chovatia M."/>
            <person name="Sandor L."/>
            <person name="Salamov A."/>
            <person name="Grigoriev I.V."/>
            <person name="Stajich J.E."/>
            <person name="Spatafora J.W."/>
        </authorList>
    </citation>
    <scope>NUCLEOTIDE SEQUENCE [LARGE SCALE GENOMIC DNA]</scope>
    <source>
        <strain evidence="2">S191</strain>
    </source>
</reference>
<sequence>TPRPVYEQLSELFFFSVSHPWSAAAKSQFSFVGQGLFGTPGIGRDVKTPLCSYSCRSRSHASTPGNFGSRELQSPTWHAAPENKTSAGVLLRTYGCRFRHVPLRKGTGFPAVSTRVASTSQGAAPGTRIKGEQKKGKMDVLSGTAASAAAAAPQPRAGTRGPPTLPPELLWAVLSHFDMYGSEARRRGGRGSPPRRCRQCARRLPAAGGPASGGCRGCAASGSAAALRSCALASRDLFRVAAPMLYRAPFEAVAPGDGRRLGALARTLLSSLSEDERARVWGGAGAAANFPLFGRRLRPEDEEEAEAAAAAAAPLAPSRGRNRRKAKEAAEVRADALRRLSALSNAAAQAARPGYLSHLAAFDFGKFALGLKALGVVPRSPELLEALHAFVFLRAPRLSAVSVCWSVAYCSSGFRSSIPRLKDIAAARGRFLTAVHIAHFEVVTILRELTPHCCNLREIIVNVQGGYTIM</sequence>
<feature type="region of interest" description="Disordered" evidence="1">
    <location>
        <begin position="304"/>
        <end position="327"/>
    </location>
</feature>
<proteinExistence type="predicted"/>
<comment type="caution">
    <text evidence="2">The sequence shown here is derived from an EMBL/GenBank/DDBJ whole genome shotgun (WGS) entry which is preliminary data.</text>
</comment>
<evidence type="ECO:0000256" key="1">
    <source>
        <dbReference type="SAM" id="MobiDB-lite"/>
    </source>
</evidence>
<dbReference type="EMBL" id="JAEFCI010005133">
    <property type="protein sequence ID" value="KAG5460502.1"/>
    <property type="molecule type" value="Genomic_DNA"/>
</dbReference>
<feature type="non-terminal residue" evidence="2">
    <location>
        <position position="470"/>
    </location>
</feature>